<sequence length="83" mass="9130">MMLQTAHSEIHDVDILFCDPHLLPFRASDSKSEQHFRSLARRRVRSLRWPSAFGDSGAFEVSCEASAPTKPSEGALDNSASGI</sequence>
<accession>A0A560L4U8</accession>
<keyword evidence="3" id="KW-1185">Reference proteome</keyword>
<proteinExistence type="predicted"/>
<dbReference type="Proteomes" id="UP000321304">
    <property type="component" value="Unassembled WGS sequence"/>
</dbReference>
<dbReference type="EMBL" id="VITY01000016">
    <property type="protein sequence ID" value="TWB89464.1"/>
    <property type="molecule type" value="Genomic_DNA"/>
</dbReference>
<comment type="caution">
    <text evidence="2">The sequence shown here is derived from an EMBL/GenBank/DDBJ whole genome shotgun (WGS) entry which is preliminary data.</text>
</comment>
<organism evidence="2 3">
    <name type="scientific">Bradyrhizobium macuxiense</name>
    <dbReference type="NCBI Taxonomy" id="1755647"/>
    <lineage>
        <taxon>Bacteria</taxon>
        <taxon>Pseudomonadati</taxon>
        <taxon>Pseudomonadota</taxon>
        <taxon>Alphaproteobacteria</taxon>
        <taxon>Hyphomicrobiales</taxon>
        <taxon>Nitrobacteraceae</taxon>
        <taxon>Bradyrhizobium</taxon>
    </lineage>
</organism>
<evidence type="ECO:0000313" key="2">
    <source>
        <dbReference type="EMBL" id="TWB89464.1"/>
    </source>
</evidence>
<name>A0A560L4U8_9BRAD</name>
<gene>
    <name evidence="2" type="ORF">FBZ93_116183</name>
</gene>
<dbReference type="AlphaFoldDB" id="A0A560L4U8"/>
<reference evidence="2 3" key="1">
    <citation type="submission" date="2019-06" db="EMBL/GenBank/DDBJ databases">
        <title>Genomic Encyclopedia of Type Strains, Phase IV (KMG-V): Genome sequencing to study the core and pangenomes of soil and plant-associated prokaryotes.</title>
        <authorList>
            <person name="Whitman W."/>
        </authorList>
    </citation>
    <scope>NUCLEOTIDE SEQUENCE [LARGE SCALE GENOMIC DNA]</scope>
    <source>
        <strain evidence="2 3">BR 10355</strain>
    </source>
</reference>
<evidence type="ECO:0000313" key="3">
    <source>
        <dbReference type="Proteomes" id="UP000321304"/>
    </source>
</evidence>
<evidence type="ECO:0000256" key="1">
    <source>
        <dbReference type="SAM" id="MobiDB-lite"/>
    </source>
</evidence>
<feature type="region of interest" description="Disordered" evidence="1">
    <location>
        <begin position="64"/>
        <end position="83"/>
    </location>
</feature>
<protein>
    <submittedName>
        <fullName evidence="2">Uncharacterized protein</fullName>
    </submittedName>
</protein>